<evidence type="ECO:0000256" key="13">
    <source>
        <dbReference type="SAM" id="SignalP"/>
    </source>
</evidence>
<evidence type="ECO:0000256" key="8">
    <source>
        <dbReference type="ARBA" id="ARBA00023098"/>
    </source>
</evidence>
<evidence type="ECO:0000256" key="2">
    <source>
        <dbReference type="ARBA" id="ARBA00010358"/>
    </source>
</evidence>
<dbReference type="EMBL" id="JBBUTG010000019">
    <property type="protein sequence ID" value="MEK8033677.1"/>
    <property type="molecule type" value="Genomic_DNA"/>
</dbReference>
<organism evidence="14 15">
    <name type="scientific">Ideonella lacteola</name>
    <dbReference type="NCBI Taxonomy" id="2984193"/>
    <lineage>
        <taxon>Bacteria</taxon>
        <taxon>Pseudomonadati</taxon>
        <taxon>Pseudomonadota</taxon>
        <taxon>Betaproteobacteria</taxon>
        <taxon>Burkholderiales</taxon>
        <taxon>Sphaerotilaceae</taxon>
        <taxon>Ideonella</taxon>
    </lineage>
</organism>
<keyword evidence="10" id="KW-0143">Chaperone</keyword>
<evidence type="ECO:0000256" key="10">
    <source>
        <dbReference type="ARBA" id="ARBA00023186"/>
    </source>
</evidence>
<keyword evidence="9" id="KW-0472">Membrane</keyword>
<keyword evidence="4" id="KW-0997">Cell inner membrane</keyword>
<gene>
    <name evidence="14" type="ORF">AACH06_22875</name>
</gene>
<comment type="subcellular location">
    <subcellularLocation>
        <location evidence="1">Cell inner membrane</location>
        <topology evidence="1">Single-pass membrane protein</topology>
        <orientation evidence="1">Periplasmic side</orientation>
    </subcellularLocation>
</comment>
<proteinExistence type="inferred from homology"/>
<feature type="chain" id="PRO_5045531084" description="Lipase helper protein" evidence="13">
    <location>
        <begin position="25"/>
        <end position="326"/>
    </location>
</feature>
<evidence type="ECO:0000313" key="14">
    <source>
        <dbReference type="EMBL" id="MEK8033677.1"/>
    </source>
</evidence>
<keyword evidence="3" id="KW-1003">Cell membrane</keyword>
<protein>
    <recommendedName>
        <fullName evidence="11">Lipase helper protein</fullName>
    </recommendedName>
    <alternativeName>
        <fullName evidence="12">Lipase modulator</fullName>
    </alternativeName>
</protein>
<keyword evidence="15" id="KW-1185">Reference proteome</keyword>
<evidence type="ECO:0000256" key="6">
    <source>
        <dbReference type="ARBA" id="ARBA00022963"/>
    </source>
</evidence>
<keyword evidence="7" id="KW-1133">Transmembrane helix</keyword>
<evidence type="ECO:0000256" key="11">
    <source>
        <dbReference type="ARBA" id="ARBA00030948"/>
    </source>
</evidence>
<evidence type="ECO:0000256" key="9">
    <source>
        <dbReference type="ARBA" id="ARBA00023136"/>
    </source>
</evidence>
<dbReference type="InterPro" id="IPR004961">
    <property type="entry name" value="Lipase_chaperone"/>
</dbReference>
<accession>A0ABU9BXX8</accession>
<dbReference type="RefSeq" id="WP_341428101.1">
    <property type="nucleotide sequence ID" value="NZ_JBBUTG010000019.1"/>
</dbReference>
<evidence type="ECO:0000256" key="4">
    <source>
        <dbReference type="ARBA" id="ARBA00022519"/>
    </source>
</evidence>
<dbReference type="Proteomes" id="UP001371218">
    <property type="component" value="Unassembled WGS sequence"/>
</dbReference>
<comment type="similarity">
    <text evidence="2">Belongs to the lipase chaperone family.</text>
</comment>
<evidence type="ECO:0000256" key="1">
    <source>
        <dbReference type="ARBA" id="ARBA00004383"/>
    </source>
</evidence>
<evidence type="ECO:0000256" key="7">
    <source>
        <dbReference type="ARBA" id="ARBA00022989"/>
    </source>
</evidence>
<evidence type="ECO:0000256" key="12">
    <source>
        <dbReference type="ARBA" id="ARBA00031542"/>
    </source>
</evidence>
<sequence length="326" mass="35362">MKPVVHRLVWRAAAGLSALGVLWAAVGVGAGPAPQADTGGEPPAALVEATLAVPTNTKARADAVSGDHADPGGASRWASRLAPGLQGRSGDLWSQLQALGRECGGLMPSHCLSGVLAALPDAERARMSDILERLPRLAPRLSALVMSSQQPMLERIEAVSQVRADVMGADNARLLFGREEAQFRDEARWAQFLANEAARMPLAERLAAAESMRSPEAGPLGDATERARRYERTLQLTLLDARDDADRQRLAREVRAQFFTADLARQMEQGDRFDAAQRERMAQYARQKQAIQARYAGVADVTALQQRDAELAALREQVFPDSFQAH</sequence>
<evidence type="ECO:0000313" key="15">
    <source>
        <dbReference type="Proteomes" id="UP001371218"/>
    </source>
</evidence>
<dbReference type="SUPFAM" id="SSF158855">
    <property type="entry name" value="Lipase chaperone-like"/>
    <property type="match status" value="1"/>
</dbReference>
<keyword evidence="8" id="KW-0443">Lipid metabolism</keyword>
<reference evidence="14 15" key="1">
    <citation type="submission" date="2024-04" db="EMBL/GenBank/DDBJ databases">
        <title>Novel species of the genus Ideonella isolated from streams.</title>
        <authorList>
            <person name="Lu H."/>
        </authorList>
    </citation>
    <scope>NUCLEOTIDE SEQUENCE [LARGE SCALE GENOMIC DNA]</scope>
    <source>
        <strain evidence="14 15">DXS29W</strain>
    </source>
</reference>
<dbReference type="Pfam" id="PF03280">
    <property type="entry name" value="Lipase_chap"/>
    <property type="match status" value="1"/>
</dbReference>
<keyword evidence="5" id="KW-0812">Transmembrane</keyword>
<name>A0ABU9BXX8_9BURK</name>
<keyword evidence="6" id="KW-0442">Lipid degradation</keyword>
<comment type="caution">
    <text evidence="14">The sequence shown here is derived from an EMBL/GenBank/DDBJ whole genome shotgun (WGS) entry which is preliminary data.</text>
</comment>
<evidence type="ECO:0000256" key="5">
    <source>
        <dbReference type="ARBA" id="ARBA00022692"/>
    </source>
</evidence>
<keyword evidence="13" id="KW-0732">Signal</keyword>
<evidence type="ECO:0000256" key="3">
    <source>
        <dbReference type="ARBA" id="ARBA00022475"/>
    </source>
</evidence>
<feature type="signal peptide" evidence="13">
    <location>
        <begin position="1"/>
        <end position="24"/>
    </location>
</feature>